<dbReference type="GO" id="GO:0006355">
    <property type="term" value="P:regulation of DNA-templated transcription"/>
    <property type="evidence" value="ECO:0007669"/>
    <property type="project" value="InterPro"/>
</dbReference>
<evidence type="ECO:0000259" key="9">
    <source>
        <dbReference type="PROSITE" id="PS50110"/>
    </source>
</evidence>
<feature type="domain" description="Response regulatory" evidence="9">
    <location>
        <begin position="13"/>
        <end position="129"/>
    </location>
</feature>
<dbReference type="InterPro" id="IPR009057">
    <property type="entry name" value="Homeodomain-like_sf"/>
</dbReference>
<dbReference type="InterPro" id="IPR025662">
    <property type="entry name" value="Sigma_54_int_dom_ATP-bd_1"/>
</dbReference>
<dbReference type="GO" id="GO:0005524">
    <property type="term" value="F:ATP binding"/>
    <property type="evidence" value="ECO:0007669"/>
    <property type="project" value="UniProtKB-KW"/>
</dbReference>
<dbReference type="InterPro" id="IPR025943">
    <property type="entry name" value="Sigma_54_int_dom_ATP-bd_2"/>
</dbReference>
<reference evidence="10" key="1">
    <citation type="submission" date="2021-05" db="EMBL/GenBank/DDBJ databases">
        <title>Energy efficiency and biological interactions define the core microbiome of deep oligotrophic groundwater.</title>
        <authorList>
            <person name="Mehrshad M."/>
            <person name="Lopez-Fernandez M."/>
            <person name="Bell E."/>
            <person name="Bernier-Latmani R."/>
            <person name="Bertilsson S."/>
            <person name="Dopson M."/>
        </authorList>
    </citation>
    <scope>NUCLEOTIDE SEQUENCE</scope>
    <source>
        <strain evidence="10">Modern_marine.mb.64</strain>
    </source>
</reference>
<dbReference type="InterPro" id="IPR001789">
    <property type="entry name" value="Sig_transdc_resp-reg_receiver"/>
</dbReference>
<dbReference type="InterPro" id="IPR011006">
    <property type="entry name" value="CheY-like_superfamily"/>
</dbReference>
<feature type="modified residue" description="4-aspartylphosphate" evidence="7">
    <location>
        <position position="62"/>
    </location>
</feature>
<evidence type="ECO:0000313" key="10">
    <source>
        <dbReference type="EMBL" id="MBU2692194.1"/>
    </source>
</evidence>
<dbReference type="PRINTS" id="PR01590">
    <property type="entry name" value="HTHFIS"/>
</dbReference>
<dbReference type="FunFam" id="3.40.50.300:FF:000006">
    <property type="entry name" value="DNA-binding transcriptional regulator NtrC"/>
    <property type="match status" value="1"/>
</dbReference>
<dbReference type="PANTHER" id="PTHR32071:SF119">
    <property type="entry name" value="SIGMA L-DEPENDENT TRANSCRIPTIONAL REGULATOR YPLP-RELATED"/>
    <property type="match status" value="1"/>
</dbReference>
<dbReference type="InterPro" id="IPR027417">
    <property type="entry name" value="P-loop_NTPase"/>
</dbReference>
<dbReference type="InterPro" id="IPR002197">
    <property type="entry name" value="HTH_Fis"/>
</dbReference>
<dbReference type="GO" id="GO:0043565">
    <property type="term" value="F:sequence-specific DNA binding"/>
    <property type="evidence" value="ECO:0007669"/>
    <property type="project" value="InterPro"/>
</dbReference>
<evidence type="ECO:0000256" key="7">
    <source>
        <dbReference type="PROSITE-ProRule" id="PRU00169"/>
    </source>
</evidence>
<dbReference type="SMART" id="SM00382">
    <property type="entry name" value="AAA"/>
    <property type="match status" value="1"/>
</dbReference>
<dbReference type="Gene3D" id="1.10.8.60">
    <property type="match status" value="1"/>
</dbReference>
<evidence type="ECO:0000256" key="6">
    <source>
        <dbReference type="ARBA" id="ARBA00023163"/>
    </source>
</evidence>
<dbReference type="Pfam" id="PF00158">
    <property type="entry name" value="Sigma54_activat"/>
    <property type="match status" value="1"/>
</dbReference>
<proteinExistence type="predicted"/>
<dbReference type="AlphaFoldDB" id="A0A948S1N1"/>
<organism evidence="10 11">
    <name type="scientific">Eiseniibacteriota bacterium</name>
    <dbReference type="NCBI Taxonomy" id="2212470"/>
    <lineage>
        <taxon>Bacteria</taxon>
        <taxon>Candidatus Eiseniibacteriota</taxon>
    </lineage>
</organism>
<gene>
    <name evidence="10" type="ORF">KJ970_14830</name>
</gene>
<dbReference type="Pfam" id="PF25601">
    <property type="entry name" value="AAA_lid_14"/>
    <property type="match status" value="1"/>
</dbReference>
<accession>A0A948S1N1</accession>
<dbReference type="InterPro" id="IPR002078">
    <property type="entry name" value="Sigma_54_int"/>
</dbReference>
<dbReference type="PANTHER" id="PTHR32071">
    <property type="entry name" value="TRANSCRIPTIONAL REGULATORY PROTEIN"/>
    <property type="match status" value="1"/>
</dbReference>
<evidence type="ECO:0000313" key="11">
    <source>
        <dbReference type="Proteomes" id="UP000777784"/>
    </source>
</evidence>
<dbReference type="Pfam" id="PF00072">
    <property type="entry name" value="Response_reg"/>
    <property type="match status" value="1"/>
</dbReference>
<dbReference type="InterPro" id="IPR025944">
    <property type="entry name" value="Sigma_54_int_dom_CS"/>
</dbReference>
<keyword evidence="5" id="KW-0010">Activator</keyword>
<keyword evidence="4" id="KW-0238">DNA-binding</keyword>
<dbReference type="PROSITE" id="PS00675">
    <property type="entry name" value="SIGMA54_INTERACT_1"/>
    <property type="match status" value="1"/>
</dbReference>
<dbReference type="CDD" id="cd00009">
    <property type="entry name" value="AAA"/>
    <property type="match status" value="1"/>
</dbReference>
<evidence type="ECO:0000256" key="5">
    <source>
        <dbReference type="ARBA" id="ARBA00023159"/>
    </source>
</evidence>
<dbReference type="SUPFAM" id="SSF52172">
    <property type="entry name" value="CheY-like"/>
    <property type="match status" value="1"/>
</dbReference>
<feature type="domain" description="Sigma-54 factor interaction" evidence="8">
    <location>
        <begin position="154"/>
        <end position="384"/>
    </location>
</feature>
<name>A0A948S1N1_UNCEI</name>
<keyword evidence="3" id="KW-0805">Transcription regulation</keyword>
<dbReference type="SMART" id="SM00448">
    <property type="entry name" value="REC"/>
    <property type="match status" value="1"/>
</dbReference>
<dbReference type="SUPFAM" id="SSF52540">
    <property type="entry name" value="P-loop containing nucleoside triphosphate hydrolases"/>
    <property type="match status" value="1"/>
</dbReference>
<dbReference type="PROSITE" id="PS00676">
    <property type="entry name" value="SIGMA54_INTERACT_2"/>
    <property type="match status" value="1"/>
</dbReference>
<dbReference type="Pfam" id="PF02954">
    <property type="entry name" value="HTH_8"/>
    <property type="match status" value="1"/>
</dbReference>
<comment type="caution">
    <text evidence="10">The sequence shown here is derived from an EMBL/GenBank/DDBJ whole genome shotgun (WGS) entry which is preliminary data.</text>
</comment>
<dbReference type="Gene3D" id="1.10.10.60">
    <property type="entry name" value="Homeodomain-like"/>
    <property type="match status" value="1"/>
</dbReference>
<keyword evidence="1" id="KW-0547">Nucleotide-binding</keyword>
<protein>
    <submittedName>
        <fullName evidence="10">Sigma-54 dependent transcriptional regulator</fullName>
    </submittedName>
</protein>
<dbReference type="SUPFAM" id="SSF46689">
    <property type="entry name" value="Homeodomain-like"/>
    <property type="match status" value="1"/>
</dbReference>
<evidence type="ECO:0000256" key="2">
    <source>
        <dbReference type="ARBA" id="ARBA00022840"/>
    </source>
</evidence>
<dbReference type="Proteomes" id="UP000777784">
    <property type="component" value="Unassembled WGS sequence"/>
</dbReference>
<dbReference type="InterPro" id="IPR003593">
    <property type="entry name" value="AAA+_ATPase"/>
</dbReference>
<dbReference type="Gene3D" id="3.40.50.2300">
    <property type="match status" value="1"/>
</dbReference>
<sequence length="475" mass="54119">MSDVANPTNLQYNFLVVDDEESIRVSLTEALRDEHSTVWSAIGGVEAFKILEEREIDLILLDQKLRATGEDGLELLQKFKEAHPEVIIIIMTAFGRFDDAVEATKAGCFQYLAKPLDIHQLRLIIKNALSTAALRKEVEYLRRQQSLTHDMGAIFGPSAKIHDVLENVRKVARSSTATVLIRGETGVGKELIARKVHEFSPVNEGPFIDINCSTLPEHLLESELFGHEKGAFTDAQQTKMGLLELADNGTLFLDEIAEMSPKLQAKLLRVLETRTFRRLGGTADIRVSTRFLAATNKDLFREVEDGNFREDLYYRLTVVPIYIPPLRERREDIPVLIKTFLEAYNRELGKNVRGFTDMSLRRLMDYNWPGNVRELRNVMERLVLMCDIQEIGIDELPRNIVENERGPKTATPEENLFSKERVPNLKEVEKIAICHAIKFANGNKTKAADLLGISRQTLRTKLREYELEDIPEETF</sequence>
<keyword evidence="6" id="KW-0804">Transcription</keyword>
<evidence type="ECO:0000259" key="8">
    <source>
        <dbReference type="PROSITE" id="PS50045"/>
    </source>
</evidence>
<evidence type="ECO:0000256" key="3">
    <source>
        <dbReference type="ARBA" id="ARBA00023015"/>
    </source>
</evidence>
<dbReference type="InterPro" id="IPR058031">
    <property type="entry name" value="AAA_lid_NorR"/>
</dbReference>
<dbReference type="Gene3D" id="3.40.50.300">
    <property type="entry name" value="P-loop containing nucleotide triphosphate hydrolases"/>
    <property type="match status" value="1"/>
</dbReference>
<dbReference type="FunFam" id="1.10.8.60:FF:000014">
    <property type="entry name" value="DNA-binding transcriptional regulator NtrC"/>
    <property type="match status" value="1"/>
</dbReference>
<dbReference type="PROSITE" id="PS00688">
    <property type="entry name" value="SIGMA54_INTERACT_3"/>
    <property type="match status" value="1"/>
</dbReference>
<dbReference type="PROSITE" id="PS50110">
    <property type="entry name" value="RESPONSE_REGULATORY"/>
    <property type="match status" value="1"/>
</dbReference>
<keyword evidence="7" id="KW-0597">Phosphoprotein</keyword>
<dbReference type="PROSITE" id="PS50045">
    <property type="entry name" value="SIGMA54_INTERACT_4"/>
    <property type="match status" value="1"/>
</dbReference>
<dbReference type="GO" id="GO:0000160">
    <property type="term" value="P:phosphorelay signal transduction system"/>
    <property type="evidence" value="ECO:0007669"/>
    <property type="project" value="InterPro"/>
</dbReference>
<evidence type="ECO:0000256" key="1">
    <source>
        <dbReference type="ARBA" id="ARBA00022741"/>
    </source>
</evidence>
<keyword evidence="2" id="KW-0067">ATP-binding</keyword>
<evidence type="ECO:0000256" key="4">
    <source>
        <dbReference type="ARBA" id="ARBA00023125"/>
    </source>
</evidence>
<dbReference type="EMBL" id="JAHJDP010000085">
    <property type="protein sequence ID" value="MBU2692194.1"/>
    <property type="molecule type" value="Genomic_DNA"/>
</dbReference>